<feature type="domain" description="Inhibitor I9" evidence="8">
    <location>
        <begin position="41"/>
        <end position="108"/>
    </location>
</feature>
<sequence length="421" mass="43543">MRFSAILATTVALLVSPILGSPTIALVDIDKYNGKIKQGSYIVTLKSDVSKTAYLNWLSQHIGTDNVTHTEWNPAVLNGFAGTFSTDTLNLLRSSPDVKSISEDGIMSIRTIQTDAPWGLARLSTDAKLTNQDANALTFTYKFNSAAGSGVDIYIIDTGIFLGHSDFGGRAKWGATFGGYPDEDGNGHGTHVSGTAAGNQFGVAKSASLIAVKVLDDDGSGFVSDIISGLDFVMTSVQSSGRPSVASMSLGGGAFTPLDNAVESLTNAGIHVTVAAGNDHADAGDTSPARVPSAITVAAMDISDSAAGFSNFGAVVDLYAPGVNIISAGIEDPDSIAIFDGTSQVRLSGFDESRSHVELITPLLCDIQATPHVAGLVAYFISVNGNKSPAAMSTFLQTISVKGALSGIPDGTVNDLARNDQ</sequence>
<dbReference type="InterPro" id="IPR034193">
    <property type="entry name" value="PCSK9_ProteinaseK-like"/>
</dbReference>
<protein>
    <recommendedName>
        <fullName evidence="11">Serine protease</fullName>
    </recommendedName>
</protein>
<keyword evidence="6" id="KW-0732">Signal</keyword>
<dbReference type="InterPro" id="IPR022398">
    <property type="entry name" value="Peptidase_S8_His-AS"/>
</dbReference>
<dbReference type="InterPro" id="IPR010259">
    <property type="entry name" value="S8pro/Inhibitor_I9"/>
</dbReference>
<dbReference type="PROSITE" id="PS51892">
    <property type="entry name" value="SUBTILASE"/>
    <property type="match status" value="1"/>
</dbReference>
<feature type="domain" description="Peptidase S8/S53" evidence="7">
    <location>
        <begin position="148"/>
        <end position="399"/>
    </location>
</feature>
<comment type="caution">
    <text evidence="9">The sequence shown here is derived from an EMBL/GenBank/DDBJ whole genome shotgun (WGS) entry which is preliminary data.</text>
</comment>
<dbReference type="PROSITE" id="PS00136">
    <property type="entry name" value="SUBTILASE_ASP"/>
    <property type="match status" value="1"/>
</dbReference>
<dbReference type="Pfam" id="PF05922">
    <property type="entry name" value="Inhibitor_I9"/>
    <property type="match status" value="1"/>
</dbReference>
<dbReference type="Pfam" id="PF00082">
    <property type="entry name" value="Peptidase_S8"/>
    <property type="match status" value="1"/>
</dbReference>
<gene>
    <name evidence="9" type="ORF">NLI96_g8664</name>
</gene>
<reference evidence="9" key="1">
    <citation type="submission" date="2022-07" db="EMBL/GenBank/DDBJ databases">
        <title>Genome Sequence of Physisporinus lineatus.</title>
        <authorList>
            <person name="Buettner E."/>
        </authorList>
    </citation>
    <scope>NUCLEOTIDE SEQUENCE</scope>
    <source>
        <strain evidence="9">VT162</strain>
    </source>
</reference>
<evidence type="ECO:0000259" key="8">
    <source>
        <dbReference type="Pfam" id="PF05922"/>
    </source>
</evidence>
<evidence type="ECO:0000256" key="2">
    <source>
        <dbReference type="ARBA" id="ARBA00022670"/>
    </source>
</evidence>
<keyword evidence="2" id="KW-0645">Protease</keyword>
<dbReference type="InterPro" id="IPR037045">
    <property type="entry name" value="S8pro/Inhibitor_I9_sf"/>
</dbReference>
<dbReference type="InterPro" id="IPR000209">
    <property type="entry name" value="Peptidase_S8/S53_dom"/>
</dbReference>
<dbReference type="GO" id="GO:0004252">
    <property type="term" value="F:serine-type endopeptidase activity"/>
    <property type="evidence" value="ECO:0007669"/>
    <property type="project" value="InterPro"/>
</dbReference>
<dbReference type="AlphaFoldDB" id="A0AAD5YG31"/>
<dbReference type="InterPro" id="IPR023827">
    <property type="entry name" value="Peptidase_S8_Asp-AS"/>
</dbReference>
<keyword evidence="4" id="KW-0720">Serine protease</keyword>
<dbReference type="CDD" id="cd04077">
    <property type="entry name" value="Peptidases_S8_PCSK9_ProteinaseK_like"/>
    <property type="match status" value="1"/>
</dbReference>
<dbReference type="GO" id="GO:0006508">
    <property type="term" value="P:proteolysis"/>
    <property type="evidence" value="ECO:0007669"/>
    <property type="project" value="UniProtKB-KW"/>
</dbReference>
<evidence type="ECO:0000256" key="3">
    <source>
        <dbReference type="ARBA" id="ARBA00022801"/>
    </source>
</evidence>
<keyword evidence="3" id="KW-0378">Hydrolase</keyword>
<evidence type="ECO:0000256" key="5">
    <source>
        <dbReference type="PROSITE-ProRule" id="PRU01240"/>
    </source>
</evidence>
<dbReference type="PROSITE" id="PS00137">
    <property type="entry name" value="SUBTILASE_HIS"/>
    <property type="match status" value="1"/>
</dbReference>
<dbReference type="EMBL" id="JANAWD010000402">
    <property type="protein sequence ID" value="KAJ3480011.1"/>
    <property type="molecule type" value="Genomic_DNA"/>
</dbReference>
<feature type="signal peptide" evidence="6">
    <location>
        <begin position="1"/>
        <end position="20"/>
    </location>
</feature>
<dbReference type="PANTHER" id="PTHR43806:SF11">
    <property type="entry name" value="CEREVISIN-RELATED"/>
    <property type="match status" value="1"/>
</dbReference>
<evidence type="ECO:0000256" key="4">
    <source>
        <dbReference type="ARBA" id="ARBA00022825"/>
    </source>
</evidence>
<proteinExistence type="inferred from homology"/>
<dbReference type="InterPro" id="IPR036852">
    <property type="entry name" value="Peptidase_S8/S53_dom_sf"/>
</dbReference>
<evidence type="ECO:0000256" key="1">
    <source>
        <dbReference type="ARBA" id="ARBA00011073"/>
    </source>
</evidence>
<comment type="caution">
    <text evidence="5">Lacks conserved residue(s) required for the propagation of feature annotation.</text>
</comment>
<keyword evidence="10" id="KW-1185">Reference proteome</keyword>
<evidence type="ECO:0000313" key="10">
    <source>
        <dbReference type="Proteomes" id="UP001212997"/>
    </source>
</evidence>
<dbReference type="SUPFAM" id="SSF52743">
    <property type="entry name" value="Subtilisin-like"/>
    <property type="match status" value="1"/>
</dbReference>
<name>A0AAD5YG31_9APHY</name>
<dbReference type="SUPFAM" id="SSF54897">
    <property type="entry name" value="Protease propeptides/inhibitors"/>
    <property type="match status" value="1"/>
</dbReference>
<evidence type="ECO:0000259" key="7">
    <source>
        <dbReference type="Pfam" id="PF00082"/>
    </source>
</evidence>
<dbReference type="Gene3D" id="3.30.70.80">
    <property type="entry name" value="Peptidase S8 propeptide/proteinase inhibitor I9"/>
    <property type="match status" value="1"/>
</dbReference>
<organism evidence="9 10">
    <name type="scientific">Meripilus lineatus</name>
    <dbReference type="NCBI Taxonomy" id="2056292"/>
    <lineage>
        <taxon>Eukaryota</taxon>
        <taxon>Fungi</taxon>
        <taxon>Dikarya</taxon>
        <taxon>Basidiomycota</taxon>
        <taxon>Agaricomycotina</taxon>
        <taxon>Agaricomycetes</taxon>
        <taxon>Polyporales</taxon>
        <taxon>Meripilaceae</taxon>
        <taxon>Meripilus</taxon>
    </lineage>
</organism>
<dbReference type="PRINTS" id="PR00723">
    <property type="entry name" value="SUBTILISIN"/>
</dbReference>
<evidence type="ECO:0008006" key="11">
    <source>
        <dbReference type="Google" id="ProtNLM"/>
    </source>
</evidence>
<dbReference type="FunFam" id="3.40.50.200:FF:000007">
    <property type="entry name" value="Subtilisin-like serine protease"/>
    <property type="match status" value="1"/>
</dbReference>
<dbReference type="PANTHER" id="PTHR43806">
    <property type="entry name" value="PEPTIDASE S8"/>
    <property type="match status" value="1"/>
</dbReference>
<dbReference type="Gene3D" id="3.40.50.200">
    <property type="entry name" value="Peptidase S8/S53 domain"/>
    <property type="match status" value="1"/>
</dbReference>
<accession>A0AAD5YG31</accession>
<dbReference type="Proteomes" id="UP001212997">
    <property type="component" value="Unassembled WGS sequence"/>
</dbReference>
<dbReference type="GO" id="GO:0005615">
    <property type="term" value="C:extracellular space"/>
    <property type="evidence" value="ECO:0007669"/>
    <property type="project" value="TreeGrafter"/>
</dbReference>
<dbReference type="InterPro" id="IPR015500">
    <property type="entry name" value="Peptidase_S8_subtilisin-rel"/>
</dbReference>
<dbReference type="InterPro" id="IPR050131">
    <property type="entry name" value="Peptidase_S8_subtilisin-like"/>
</dbReference>
<evidence type="ECO:0000256" key="6">
    <source>
        <dbReference type="SAM" id="SignalP"/>
    </source>
</evidence>
<comment type="similarity">
    <text evidence="1 5">Belongs to the peptidase S8 family.</text>
</comment>
<evidence type="ECO:0000313" key="9">
    <source>
        <dbReference type="EMBL" id="KAJ3480011.1"/>
    </source>
</evidence>
<feature type="chain" id="PRO_5041953425" description="Serine protease" evidence="6">
    <location>
        <begin position="21"/>
        <end position="421"/>
    </location>
</feature>